<evidence type="ECO:0000259" key="3">
    <source>
        <dbReference type="Pfam" id="PF07423"/>
    </source>
</evidence>
<feature type="compositionally biased region" description="Acidic residues" evidence="1">
    <location>
        <begin position="89"/>
        <end position="128"/>
    </location>
</feature>
<dbReference type="EMBL" id="JBHSAO010000001">
    <property type="protein sequence ID" value="MFC4022695.1"/>
    <property type="molecule type" value="Genomic_DNA"/>
</dbReference>
<name>A0ABV8GSI4_9BACI</name>
<evidence type="ECO:0000256" key="1">
    <source>
        <dbReference type="SAM" id="MobiDB-lite"/>
    </source>
</evidence>
<dbReference type="InterPro" id="IPR009988">
    <property type="entry name" value="DUF1510"/>
</dbReference>
<feature type="compositionally biased region" description="Acidic residues" evidence="1">
    <location>
        <begin position="55"/>
        <end position="80"/>
    </location>
</feature>
<proteinExistence type="predicted"/>
<sequence>MSESENNSRFNKFEKRRKNTKAISIFLIVGAFLLILLLGIWFFGGGNNETANDSTADDEGNSSDFLITEEDEAESNEDSENNSTKNDATTDEESTEDNEGNEEENDSQENEEEDNTETEAAEPSDDNVAEAYTGNWEPVGTEQEGPHTLNFDNGSKDRIEIKKAASMATGIDENDMVEWWVENNGAQKAIATVSDSVETEVYRVFLSWIDNEGWQPTKVEILIENDKK</sequence>
<protein>
    <submittedName>
        <fullName evidence="4">YrrS family protein</fullName>
    </submittedName>
</protein>
<keyword evidence="2" id="KW-0812">Transmembrane</keyword>
<feature type="transmembrane region" description="Helical" evidence="2">
    <location>
        <begin position="21"/>
        <end position="44"/>
    </location>
</feature>
<feature type="domain" description="DUF1510" evidence="3">
    <location>
        <begin position="132"/>
        <end position="221"/>
    </location>
</feature>
<keyword evidence="2" id="KW-0472">Membrane</keyword>
<dbReference type="RefSeq" id="WP_379495195.1">
    <property type="nucleotide sequence ID" value="NZ_JBHSAO010000001.1"/>
</dbReference>
<evidence type="ECO:0000313" key="5">
    <source>
        <dbReference type="Proteomes" id="UP001595772"/>
    </source>
</evidence>
<comment type="caution">
    <text evidence="4">The sequence shown here is derived from an EMBL/GenBank/DDBJ whole genome shotgun (WGS) entry which is preliminary data.</text>
</comment>
<dbReference type="Pfam" id="PF07423">
    <property type="entry name" value="DUF1510"/>
    <property type="match status" value="1"/>
</dbReference>
<feature type="region of interest" description="Disordered" evidence="1">
    <location>
        <begin position="52"/>
        <end position="131"/>
    </location>
</feature>
<organism evidence="4 5">
    <name type="scientific">Oceanobacillus longus</name>
    <dbReference type="NCBI Taxonomy" id="930120"/>
    <lineage>
        <taxon>Bacteria</taxon>
        <taxon>Bacillati</taxon>
        <taxon>Bacillota</taxon>
        <taxon>Bacilli</taxon>
        <taxon>Bacillales</taxon>
        <taxon>Bacillaceae</taxon>
        <taxon>Oceanobacillus</taxon>
    </lineage>
</organism>
<evidence type="ECO:0000313" key="4">
    <source>
        <dbReference type="EMBL" id="MFC4022695.1"/>
    </source>
</evidence>
<evidence type="ECO:0000256" key="2">
    <source>
        <dbReference type="SAM" id="Phobius"/>
    </source>
</evidence>
<dbReference type="Proteomes" id="UP001595772">
    <property type="component" value="Unassembled WGS sequence"/>
</dbReference>
<reference evidence="5" key="1">
    <citation type="journal article" date="2019" name="Int. J. Syst. Evol. Microbiol.">
        <title>The Global Catalogue of Microorganisms (GCM) 10K type strain sequencing project: providing services to taxonomists for standard genome sequencing and annotation.</title>
        <authorList>
            <consortium name="The Broad Institute Genomics Platform"/>
            <consortium name="The Broad Institute Genome Sequencing Center for Infectious Disease"/>
            <person name="Wu L."/>
            <person name="Ma J."/>
        </authorList>
    </citation>
    <scope>NUCLEOTIDE SEQUENCE [LARGE SCALE GENOMIC DNA]</scope>
    <source>
        <strain evidence="5">IBRC-M 10703</strain>
    </source>
</reference>
<accession>A0ABV8GSI4</accession>
<gene>
    <name evidence="4" type="ORF">ACFOUV_02540</name>
</gene>
<keyword evidence="2" id="KW-1133">Transmembrane helix</keyword>
<keyword evidence="5" id="KW-1185">Reference proteome</keyword>